<evidence type="ECO:0000313" key="2">
    <source>
        <dbReference type="Proteomes" id="UP000015531"/>
    </source>
</evidence>
<dbReference type="RefSeq" id="WP_021227336.1">
    <property type="nucleotide sequence ID" value="NZ_ATDP01000101.1"/>
</dbReference>
<keyword evidence="2" id="KW-1185">Reference proteome</keyword>
<organism evidence="1 2">
    <name type="scientific">Sphingobium lactosutens DS20</name>
    <dbReference type="NCBI Taxonomy" id="1331060"/>
    <lineage>
        <taxon>Bacteria</taxon>
        <taxon>Pseudomonadati</taxon>
        <taxon>Pseudomonadota</taxon>
        <taxon>Alphaproteobacteria</taxon>
        <taxon>Sphingomonadales</taxon>
        <taxon>Sphingomonadaceae</taxon>
        <taxon>Sphingobium</taxon>
    </lineage>
</organism>
<dbReference type="EMBL" id="ATDP01000101">
    <property type="protein sequence ID" value="EQB12838.1"/>
    <property type="molecule type" value="Genomic_DNA"/>
</dbReference>
<reference evidence="1 2" key="1">
    <citation type="journal article" date="2013" name="Genome Announc.">
        <title>Draft Genome Sequence of Sphingobium lactosutens Strain DS20T, Isolated from a Hexachlorocyclohexane Dumpsite.</title>
        <authorList>
            <person name="Kumar R."/>
            <person name="Dwivedi V."/>
            <person name="Negi V."/>
            <person name="Khurana J.P."/>
            <person name="Lal R."/>
        </authorList>
    </citation>
    <scope>NUCLEOTIDE SEQUENCE [LARGE SCALE GENOMIC DNA]</scope>
    <source>
        <strain evidence="1 2">DS20</strain>
    </source>
</reference>
<name>T0HL23_9SPHN</name>
<accession>T0HL23</accession>
<evidence type="ECO:0000313" key="1">
    <source>
        <dbReference type="EMBL" id="EQB12838.1"/>
    </source>
</evidence>
<gene>
    <name evidence="1" type="ORF">RLDS_18865</name>
</gene>
<comment type="caution">
    <text evidence="1">The sequence shown here is derived from an EMBL/GenBank/DDBJ whole genome shotgun (WGS) entry which is preliminary data.</text>
</comment>
<dbReference type="Proteomes" id="UP000015531">
    <property type="component" value="Unassembled WGS sequence"/>
</dbReference>
<dbReference type="PATRIC" id="fig|1331060.3.peg.3642"/>
<protein>
    <submittedName>
        <fullName evidence="1">Uncharacterized protein</fullName>
    </submittedName>
</protein>
<dbReference type="AlphaFoldDB" id="T0HL23"/>
<sequence length="80" mass="8706">MVAATDIAAERNSVPVYAGDHIRVTAIEANHYQSSPSIPLPHMPRALTYCIEVGGKTAATAGVKPVVKHYDYDDIRCHFP</sequence>
<proteinExistence type="predicted"/>